<dbReference type="CDD" id="cd06580">
    <property type="entry name" value="TM_PBP1_transp_TpRbsC_like"/>
    <property type="match status" value="1"/>
</dbReference>
<accession>A0A437QKY4</accession>
<evidence type="ECO:0000256" key="2">
    <source>
        <dbReference type="ARBA" id="ARBA00022475"/>
    </source>
</evidence>
<feature type="transmembrane region" description="Helical" evidence="6">
    <location>
        <begin position="197"/>
        <end position="215"/>
    </location>
</feature>
<feature type="transmembrane region" description="Helical" evidence="6">
    <location>
        <begin position="114"/>
        <end position="137"/>
    </location>
</feature>
<feature type="transmembrane region" description="Helical" evidence="6">
    <location>
        <begin position="268"/>
        <end position="288"/>
    </location>
</feature>
<dbReference type="RefSeq" id="WP_127767491.1">
    <property type="nucleotide sequence ID" value="NZ_SADE01000003.1"/>
</dbReference>
<keyword evidence="3 6" id="KW-0812">Transmembrane</keyword>
<feature type="transmembrane region" description="Helical" evidence="6">
    <location>
        <begin position="62"/>
        <end position="80"/>
    </location>
</feature>
<evidence type="ECO:0000256" key="6">
    <source>
        <dbReference type="SAM" id="Phobius"/>
    </source>
</evidence>
<dbReference type="GO" id="GO:0005886">
    <property type="term" value="C:plasma membrane"/>
    <property type="evidence" value="ECO:0007669"/>
    <property type="project" value="UniProtKB-SubCell"/>
</dbReference>
<feature type="transmembrane region" description="Helical" evidence="6">
    <location>
        <begin position="12"/>
        <end position="34"/>
    </location>
</feature>
<keyword evidence="4 6" id="KW-1133">Transmembrane helix</keyword>
<feature type="transmembrane region" description="Helical" evidence="6">
    <location>
        <begin position="92"/>
        <end position="108"/>
    </location>
</feature>
<evidence type="ECO:0000256" key="5">
    <source>
        <dbReference type="ARBA" id="ARBA00023136"/>
    </source>
</evidence>
<feature type="transmembrane region" description="Helical" evidence="6">
    <location>
        <begin position="323"/>
        <end position="343"/>
    </location>
</feature>
<dbReference type="OrthoDB" id="9809785at2"/>
<organism evidence="7 8">
    <name type="scientific">Hwanghaeella grinnelliae</name>
    <dbReference type="NCBI Taxonomy" id="2500179"/>
    <lineage>
        <taxon>Bacteria</taxon>
        <taxon>Pseudomonadati</taxon>
        <taxon>Pseudomonadota</taxon>
        <taxon>Alphaproteobacteria</taxon>
        <taxon>Rhodospirillales</taxon>
        <taxon>Rhodospirillaceae</taxon>
        <taxon>Hwanghaeella</taxon>
    </lineage>
</organism>
<dbReference type="EMBL" id="SADE01000003">
    <property type="protein sequence ID" value="RVU35170.1"/>
    <property type="molecule type" value="Genomic_DNA"/>
</dbReference>
<evidence type="ECO:0000256" key="3">
    <source>
        <dbReference type="ARBA" id="ARBA00022692"/>
    </source>
</evidence>
<dbReference type="GO" id="GO:0022857">
    <property type="term" value="F:transmembrane transporter activity"/>
    <property type="evidence" value="ECO:0007669"/>
    <property type="project" value="InterPro"/>
</dbReference>
<dbReference type="PANTHER" id="PTHR47089:SF1">
    <property type="entry name" value="GUANOSINE ABC TRANSPORTER PERMEASE PROTEIN NUPP"/>
    <property type="match status" value="1"/>
</dbReference>
<comment type="caution">
    <text evidence="7">The sequence shown here is derived from an EMBL/GenBank/DDBJ whole genome shotgun (WGS) entry which is preliminary data.</text>
</comment>
<feature type="transmembrane region" description="Helical" evidence="6">
    <location>
        <begin position="295"/>
        <end position="311"/>
    </location>
</feature>
<keyword evidence="8" id="KW-1185">Reference proteome</keyword>
<keyword evidence="5 6" id="KW-0472">Membrane</keyword>
<evidence type="ECO:0000313" key="7">
    <source>
        <dbReference type="EMBL" id="RVU35170.1"/>
    </source>
</evidence>
<proteinExistence type="predicted"/>
<feature type="transmembrane region" description="Helical" evidence="6">
    <location>
        <begin position="146"/>
        <end position="164"/>
    </location>
</feature>
<name>A0A437QKY4_9PROT</name>
<dbReference type="AlphaFoldDB" id="A0A437QKY4"/>
<dbReference type="Proteomes" id="UP000287447">
    <property type="component" value="Unassembled WGS sequence"/>
</dbReference>
<dbReference type="Pfam" id="PF02653">
    <property type="entry name" value="BPD_transp_2"/>
    <property type="match status" value="1"/>
</dbReference>
<protein>
    <submittedName>
        <fullName evidence="7">ABC transporter permease</fullName>
    </submittedName>
</protein>
<dbReference type="PANTHER" id="PTHR47089">
    <property type="entry name" value="ABC TRANSPORTER, PERMEASE PROTEIN"/>
    <property type="match status" value="1"/>
</dbReference>
<evidence type="ECO:0000313" key="8">
    <source>
        <dbReference type="Proteomes" id="UP000287447"/>
    </source>
</evidence>
<gene>
    <name evidence="7" type="ORF">EOI86_20335</name>
</gene>
<dbReference type="InterPro" id="IPR001851">
    <property type="entry name" value="ABC_transp_permease"/>
</dbReference>
<sequence length="356" mass="37670">MIRLESKGEPSRLFSYLSPVLAMVLTVGTGALLFELMGKPAGPSLYAYFIQPFTTLYGASELGVKATPLILIGLGLSVGFRANVWNIGAEGQLTLGAIAGGALALAFYEVETPLLLPAMMIAGVLGGMAWAAIPAFLRVKFNANEILVSLMLTYVALLLLSYLVHGPLRDPDGFNFPESRLFHDSATMPTLISGTRLHWGAVLAVLAAGAIWLMLSRSMLGFQLKILGDAPRAARFAGYREPKLVWFSLLLSGGLAGLAGALEVSGTVGQLIPTISPGYGFTAIIVAFLGRLHPVGVVIGGLTMALTYIGGETAQIEIGLPAAVTGLFQGVLLFYLLACDVLINYRLRFGRRLAIG</sequence>
<keyword evidence="2" id="KW-1003">Cell membrane</keyword>
<comment type="subcellular location">
    <subcellularLocation>
        <location evidence="1">Cell membrane</location>
        <topology evidence="1">Multi-pass membrane protein</topology>
    </subcellularLocation>
</comment>
<evidence type="ECO:0000256" key="4">
    <source>
        <dbReference type="ARBA" id="ARBA00022989"/>
    </source>
</evidence>
<reference evidence="8" key="1">
    <citation type="submission" date="2019-01" db="EMBL/GenBank/DDBJ databases">
        <title>Gri0909 isolated from a small marine red alga.</title>
        <authorList>
            <person name="Kim J."/>
            <person name="Jeong S.E."/>
            <person name="Jeon C.O."/>
        </authorList>
    </citation>
    <scope>NUCLEOTIDE SEQUENCE [LARGE SCALE GENOMIC DNA]</scope>
    <source>
        <strain evidence="8">Gri0909</strain>
    </source>
</reference>
<evidence type="ECO:0000256" key="1">
    <source>
        <dbReference type="ARBA" id="ARBA00004651"/>
    </source>
</evidence>
<feature type="transmembrane region" description="Helical" evidence="6">
    <location>
        <begin position="244"/>
        <end position="262"/>
    </location>
</feature>